<sequence>MPNTKTLILATTKKLNLNLTRDVNGLDRRLLLLHLGNSDGEHPVLHRGLHPIHLRILGQPKPPHELPAASLHPVPRVVLVFLLHIPLAAYLEHPIVFDLHLDFLFLEPGEIRLEHVGFWGLLPVDPCVGKSGVLPEGLREIRGGEGGGWEREVLEGVPEVERERVEDVAAPAAEPAWDERHRILLLLLL</sequence>
<dbReference type="OMA" id="WIPDIHR"/>
<proteinExistence type="predicted"/>
<dbReference type="InParanoid" id="A0A059AGV1"/>
<dbReference type="AlphaFoldDB" id="A0A059AGV1"/>
<evidence type="ECO:0000313" key="1">
    <source>
        <dbReference type="EMBL" id="KCW52615.1"/>
    </source>
</evidence>
<name>A0A059AGV1_EUCGR</name>
<reference evidence="1" key="1">
    <citation type="submission" date="2013-07" db="EMBL/GenBank/DDBJ databases">
        <title>The genome of Eucalyptus grandis.</title>
        <authorList>
            <person name="Schmutz J."/>
            <person name="Hayes R."/>
            <person name="Myburg A."/>
            <person name="Tuskan G."/>
            <person name="Grattapaglia D."/>
            <person name="Rokhsar D.S."/>
        </authorList>
    </citation>
    <scope>NUCLEOTIDE SEQUENCE</scope>
    <source>
        <tissue evidence="1">Leaf extractions</tissue>
    </source>
</reference>
<protein>
    <submittedName>
        <fullName evidence="1">Uncharacterized protein</fullName>
    </submittedName>
</protein>
<accession>A0A059AGV1</accession>
<gene>
    <name evidence="1" type="ORF">EUGRSUZ_J01986</name>
</gene>
<dbReference type="EMBL" id="KK198762">
    <property type="protein sequence ID" value="KCW52615.1"/>
    <property type="molecule type" value="Genomic_DNA"/>
</dbReference>
<organism evidence="1">
    <name type="scientific">Eucalyptus grandis</name>
    <name type="common">Flooded gum</name>
    <dbReference type="NCBI Taxonomy" id="71139"/>
    <lineage>
        <taxon>Eukaryota</taxon>
        <taxon>Viridiplantae</taxon>
        <taxon>Streptophyta</taxon>
        <taxon>Embryophyta</taxon>
        <taxon>Tracheophyta</taxon>
        <taxon>Spermatophyta</taxon>
        <taxon>Magnoliopsida</taxon>
        <taxon>eudicotyledons</taxon>
        <taxon>Gunneridae</taxon>
        <taxon>Pentapetalae</taxon>
        <taxon>rosids</taxon>
        <taxon>malvids</taxon>
        <taxon>Myrtales</taxon>
        <taxon>Myrtaceae</taxon>
        <taxon>Myrtoideae</taxon>
        <taxon>Eucalypteae</taxon>
        <taxon>Eucalyptus</taxon>
    </lineage>
</organism>
<dbReference type="Gramene" id="KCW52615">
    <property type="protein sequence ID" value="KCW52615"/>
    <property type="gene ID" value="EUGRSUZ_J01986"/>
</dbReference>